<dbReference type="InterPro" id="IPR028992">
    <property type="entry name" value="Hedgehog/Intein_dom"/>
</dbReference>
<evidence type="ECO:0000259" key="1">
    <source>
        <dbReference type="Pfam" id="PF13403"/>
    </source>
</evidence>
<gene>
    <name evidence="2" type="ORF">RB2654_04631</name>
</gene>
<evidence type="ECO:0000313" key="2">
    <source>
        <dbReference type="EMBL" id="EAQ11285.1"/>
    </source>
</evidence>
<dbReference type="SUPFAM" id="SSF51294">
    <property type="entry name" value="Hedgehog/intein (Hint) domain"/>
    <property type="match status" value="1"/>
</dbReference>
<dbReference type="AlphaFoldDB" id="A3VKG1"/>
<dbReference type="eggNOG" id="COG2931">
    <property type="taxonomic scope" value="Bacteria"/>
</dbReference>
<name>A3VKG1_9RHOB</name>
<accession>A3VKG1</accession>
<evidence type="ECO:0000313" key="3">
    <source>
        <dbReference type="Proteomes" id="UP000002931"/>
    </source>
</evidence>
<dbReference type="EMBL" id="AAMT01000017">
    <property type="protein sequence ID" value="EAQ11285.1"/>
    <property type="molecule type" value="Genomic_DNA"/>
</dbReference>
<dbReference type="RefSeq" id="WP_008329139.1">
    <property type="nucleotide sequence ID" value="NZ_CH902578.1"/>
</dbReference>
<keyword evidence="3" id="KW-1185">Reference proteome</keyword>
<dbReference type="InterPro" id="IPR036844">
    <property type="entry name" value="Hint_dom_sf"/>
</dbReference>
<dbReference type="Proteomes" id="UP000002931">
    <property type="component" value="Unassembled WGS sequence"/>
</dbReference>
<protein>
    <recommendedName>
        <fullName evidence="1">Hedgehog/Intein (Hint) domain-containing protein</fullName>
    </recommendedName>
</protein>
<comment type="caution">
    <text evidence="2">The sequence shown here is derived from an EMBL/GenBank/DDBJ whole genome shotgun (WGS) entry which is preliminary data.</text>
</comment>
<dbReference type="OrthoDB" id="7873527at2"/>
<reference evidence="2 3" key="1">
    <citation type="journal article" date="2010" name="J. Bacteriol.">
        <title>Genome sequences of Pelagibaca bermudensis HTCC2601T and Maritimibacter alkaliphilus HTCC2654T, the type strains of two marine Roseobacter genera.</title>
        <authorList>
            <person name="Thrash J.C."/>
            <person name="Cho J.C."/>
            <person name="Ferriera S."/>
            <person name="Johnson J."/>
            <person name="Vergin K.L."/>
            <person name="Giovannoni S.J."/>
        </authorList>
    </citation>
    <scope>NUCLEOTIDE SEQUENCE [LARGE SCALE GENOMIC DNA]</scope>
    <source>
        <strain evidence="2 3">HTCC2654</strain>
    </source>
</reference>
<dbReference type="STRING" id="314271.RB2654_04631"/>
<dbReference type="HOGENOM" id="CLU_117140_0_0_5"/>
<feature type="domain" description="Hedgehog/Intein (Hint)" evidence="1">
    <location>
        <begin position="28"/>
        <end position="143"/>
    </location>
</feature>
<organism evidence="2 3">
    <name type="scientific">Maritimibacter alkaliphilus HTCC2654</name>
    <dbReference type="NCBI Taxonomy" id="314271"/>
    <lineage>
        <taxon>Bacteria</taxon>
        <taxon>Pseudomonadati</taxon>
        <taxon>Pseudomonadota</taxon>
        <taxon>Alphaproteobacteria</taxon>
        <taxon>Rhodobacterales</taxon>
        <taxon>Roseobacteraceae</taxon>
        <taxon>Maritimibacter</taxon>
    </lineage>
</organism>
<sequence length="171" mass="18336">MTQIMSRVAQGQPLRVTLPLCRSGLGLGTNVMTADGAIPVEFLTPGDRIVTRDAGLIDLTDIAVRTVPMGDLVRIRPSVLDEVGDGRDLVISARQKVLIRDWRAQAMFGKPAVLVEARKMADGAYFTHLTGAAPMRLFQLTLKGGTHLMQIAGGMVVTSVKTPKKVTVSKG</sequence>
<proteinExistence type="predicted"/>
<dbReference type="Pfam" id="PF13403">
    <property type="entry name" value="Hint_2"/>
    <property type="match status" value="1"/>
</dbReference>